<dbReference type="SUPFAM" id="SSF53474">
    <property type="entry name" value="alpha/beta-Hydrolases"/>
    <property type="match status" value="1"/>
</dbReference>
<accession>W0F1Y8</accession>
<dbReference type="EMBL" id="CP007035">
    <property type="protein sequence ID" value="AHF17022.1"/>
    <property type="molecule type" value="Genomic_DNA"/>
</dbReference>
<dbReference type="AlphaFoldDB" id="W0F1Y8"/>
<dbReference type="KEGG" id="nso:NIASO_00440"/>
<dbReference type="eggNOG" id="ENOG5032VSR">
    <property type="taxonomic scope" value="Bacteria"/>
</dbReference>
<reference evidence="2 3" key="1">
    <citation type="submission" date="2013-12" db="EMBL/GenBank/DDBJ databases">
        <authorList>
            <consortium name="DOE Joint Genome Institute"/>
            <person name="Eisen J."/>
            <person name="Huntemann M."/>
            <person name="Han J."/>
            <person name="Chen A."/>
            <person name="Kyrpides N."/>
            <person name="Mavromatis K."/>
            <person name="Markowitz V."/>
            <person name="Palaniappan K."/>
            <person name="Ivanova N."/>
            <person name="Schaumberg A."/>
            <person name="Pati A."/>
            <person name="Liolios K."/>
            <person name="Nordberg H.P."/>
            <person name="Cantor M.N."/>
            <person name="Hua S.X."/>
            <person name="Woyke T."/>
        </authorList>
    </citation>
    <scope>NUCLEOTIDE SEQUENCE [LARGE SCALE GENOMIC DNA]</scope>
    <source>
        <strain evidence="3">DSM 19437</strain>
    </source>
</reference>
<dbReference type="PANTHER" id="PTHR45856">
    <property type="entry name" value="ALPHA/BETA-HYDROLASES SUPERFAMILY PROTEIN"/>
    <property type="match status" value="1"/>
</dbReference>
<dbReference type="InterPro" id="IPR051218">
    <property type="entry name" value="Sec_MonoDiacylglyc_Lipase"/>
</dbReference>
<gene>
    <name evidence="2" type="ORF">NIASO_00440</name>
</gene>
<dbReference type="Pfam" id="PF01764">
    <property type="entry name" value="Lipase_3"/>
    <property type="match status" value="1"/>
</dbReference>
<dbReference type="Proteomes" id="UP000003586">
    <property type="component" value="Chromosome"/>
</dbReference>
<keyword evidence="3" id="KW-1185">Reference proteome</keyword>
<evidence type="ECO:0000313" key="3">
    <source>
        <dbReference type="Proteomes" id="UP000003586"/>
    </source>
</evidence>
<protein>
    <recommendedName>
        <fullName evidence="1">Fungal lipase-type domain-containing protein</fullName>
    </recommendedName>
</protein>
<dbReference type="RefSeq" id="WP_008582280.1">
    <property type="nucleotide sequence ID" value="NZ_CP007035.1"/>
</dbReference>
<proteinExistence type="predicted"/>
<dbReference type="OrthoDB" id="6450827at2"/>
<dbReference type="HOGENOM" id="CLU_1022173_0_0_10"/>
<name>W0F1Y8_9BACT</name>
<evidence type="ECO:0000259" key="1">
    <source>
        <dbReference type="Pfam" id="PF01764"/>
    </source>
</evidence>
<dbReference type="STRING" id="929713.NIASO_00440"/>
<dbReference type="InterPro" id="IPR002921">
    <property type="entry name" value="Fungal_lipase-type"/>
</dbReference>
<dbReference type="GO" id="GO:0006629">
    <property type="term" value="P:lipid metabolic process"/>
    <property type="evidence" value="ECO:0007669"/>
    <property type="project" value="InterPro"/>
</dbReference>
<feature type="domain" description="Fungal lipase-type" evidence="1">
    <location>
        <begin position="95"/>
        <end position="184"/>
    </location>
</feature>
<organism evidence="2 3">
    <name type="scientific">Niabella soli DSM 19437</name>
    <dbReference type="NCBI Taxonomy" id="929713"/>
    <lineage>
        <taxon>Bacteria</taxon>
        <taxon>Pseudomonadati</taxon>
        <taxon>Bacteroidota</taxon>
        <taxon>Chitinophagia</taxon>
        <taxon>Chitinophagales</taxon>
        <taxon>Chitinophagaceae</taxon>
        <taxon>Niabella</taxon>
    </lineage>
</organism>
<dbReference type="Gene3D" id="3.40.50.1820">
    <property type="entry name" value="alpha/beta hydrolase"/>
    <property type="match status" value="1"/>
</dbReference>
<evidence type="ECO:0000313" key="2">
    <source>
        <dbReference type="EMBL" id="AHF17022.1"/>
    </source>
</evidence>
<sequence>MTRSKFVIVLTGSHQERLKANIAAKQFVDYAIFSSNIYPENKTSSSFIPVKTDWEKIDEAFLPKIPLPILKTQKMICGLVYEVWHRKTENKIEIVISFKGTTPNVFNDWICNLRWFTLNPVLRGVFHYFFWDYYHQVQMLIPQLISTVKNIFPNKSVEFISTGHSLGGGLAQQAAYATNDIKKVFAFNPSPVTGYKDIKKNFRKINEIGIEICRIYQAGEVLFFFRKVAKYFYPLTTVDPEIKEYKFSFFKGDSIERHAMRKLAINLINASKTF</sequence>
<dbReference type="PANTHER" id="PTHR45856:SF24">
    <property type="entry name" value="FUNGAL LIPASE-LIKE DOMAIN-CONTAINING PROTEIN"/>
    <property type="match status" value="1"/>
</dbReference>
<dbReference type="InterPro" id="IPR029058">
    <property type="entry name" value="AB_hydrolase_fold"/>
</dbReference>